<protein>
    <submittedName>
        <fullName evidence="1">Uncharacterized protein</fullName>
    </submittedName>
</protein>
<evidence type="ECO:0000313" key="1">
    <source>
        <dbReference type="EMBL" id="MFC5654442.1"/>
    </source>
</evidence>
<evidence type="ECO:0000313" key="2">
    <source>
        <dbReference type="Proteomes" id="UP001596065"/>
    </source>
</evidence>
<comment type="caution">
    <text evidence="1">The sequence shown here is derived from an EMBL/GenBank/DDBJ whole genome shotgun (WGS) entry which is preliminary data.</text>
</comment>
<keyword evidence="2" id="KW-1185">Reference proteome</keyword>
<gene>
    <name evidence="1" type="ORF">ACFP3J_02910</name>
</gene>
<proteinExistence type="predicted"/>
<accession>A0ABW0W8M5</accession>
<dbReference type="EMBL" id="JBHSOE010000003">
    <property type="protein sequence ID" value="MFC5654442.1"/>
    <property type="molecule type" value="Genomic_DNA"/>
</dbReference>
<organism evidence="1 2">
    <name type="scientific">Streptomyces nogalater</name>
    <dbReference type="NCBI Taxonomy" id="38314"/>
    <lineage>
        <taxon>Bacteria</taxon>
        <taxon>Bacillati</taxon>
        <taxon>Actinomycetota</taxon>
        <taxon>Actinomycetes</taxon>
        <taxon>Kitasatosporales</taxon>
        <taxon>Streptomycetaceae</taxon>
        <taxon>Streptomyces</taxon>
    </lineage>
</organism>
<dbReference type="Proteomes" id="UP001596065">
    <property type="component" value="Unassembled WGS sequence"/>
</dbReference>
<dbReference type="RefSeq" id="WP_344347210.1">
    <property type="nucleotide sequence ID" value="NZ_BAAASM010000009.1"/>
</dbReference>
<reference evidence="2" key="1">
    <citation type="journal article" date="2019" name="Int. J. Syst. Evol. Microbiol.">
        <title>The Global Catalogue of Microorganisms (GCM) 10K type strain sequencing project: providing services to taxonomists for standard genome sequencing and annotation.</title>
        <authorList>
            <consortium name="The Broad Institute Genomics Platform"/>
            <consortium name="The Broad Institute Genome Sequencing Center for Infectious Disease"/>
            <person name="Wu L."/>
            <person name="Ma J."/>
        </authorList>
    </citation>
    <scope>NUCLEOTIDE SEQUENCE [LARGE SCALE GENOMIC DNA]</scope>
    <source>
        <strain evidence="2">KCTC 5701</strain>
    </source>
</reference>
<sequence length="184" mass="19714">MSNQESTRQRSALTYAVAADPHWSRAGATRLAGALALPERRATRTHAGTPYNLGVYDLALDLDRALADFTRRHGGEVPAGRTAVADYAAQLAETSDEARLDYAQLRLVHDLRAALTIGDADGILGKLACPACMAWSLVGTRTSTDDWAATCRVVRCAIAPGVPRVFTLAEVVQHHITHRDVAAA</sequence>
<name>A0ABW0W8M5_STRNO</name>